<dbReference type="Pfam" id="PF12802">
    <property type="entry name" value="MarR_2"/>
    <property type="match status" value="1"/>
</dbReference>
<keyword evidence="7" id="KW-1185">Reference proteome</keyword>
<dbReference type="EMBL" id="JACIDK010000005">
    <property type="protein sequence ID" value="MBB3892574.1"/>
    <property type="molecule type" value="Genomic_DNA"/>
</dbReference>
<feature type="domain" description="HTH marR-type" evidence="5">
    <location>
        <begin position="21"/>
        <end position="149"/>
    </location>
</feature>
<dbReference type="InterPro" id="IPR036388">
    <property type="entry name" value="WH-like_DNA-bd_sf"/>
</dbReference>
<accession>A0A840A2N4</accession>
<dbReference type="Proteomes" id="UP000530564">
    <property type="component" value="Unassembled WGS sequence"/>
</dbReference>
<comment type="caution">
    <text evidence="6">The sequence shown here is derived from an EMBL/GenBank/DDBJ whole genome shotgun (WGS) entry which is preliminary data.</text>
</comment>
<dbReference type="AlphaFoldDB" id="A0A840A2N4"/>
<evidence type="ECO:0000256" key="3">
    <source>
        <dbReference type="ARBA" id="ARBA00023163"/>
    </source>
</evidence>
<evidence type="ECO:0000256" key="4">
    <source>
        <dbReference type="SAM" id="MobiDB-lite"/>
    </source>
</evidence>
<evidence type="ECO:0000313" key="7">
    <source>
        <dbReference type="Proteomes" id="UP000530564"/>
    </source>
</evidence>
<keyword evidence="2 6" id="KW-0238">DNA-binding</keyword>
<dbReference type="GO" id="GO:0003700">
    <property type="term" value="F:DNA-binding transcription factor activity"/>
    <property type="evidence" value="ECO:0007669"/>
    <property type="project" value="InterPro"/>
</dbReference>
<proteinExistence type="predicted"/>
<gene>
    <name evidence="6" type="ORF">GGQ61_003310</name>
</gene>
<dbReference type="PANTHER" id="PTHR42756:SF1">
    <property type="entry name" value="TRANSCRIPTIONAL REPRESSOR OF EMRAB OPERON"/>
    <property type="match status" value="1"/>
</dbReference>
<dbReference type="InterPro" id="IPR036390">
    <property type="entry name" value="WH_DNA-bd_sf"/>
</dbReference>
<organism evidence="6 7">
    <name type="scientific">Phenylobacterium haematophilum</name>
    <dbReference type="NCBI Taxonomy" id="98513"/>
    <lineage>
        <taxon>Bacteria</taxon>
        <taxon>Pseudomonadati</taxon>
        <taxon>Pseudomonadota</taxon>
        <taxon>Alphaproteobacteria</taxon>
        <taxon>Caulobacterales</taxon>
        <taxon>Caulobacteraceae</taxon>
        <taxon>Phenylobacterium</taxon>
    </lineage>
</organism>
<feature type="compositionally biased region" description="Basic residues" evidence="4">
    <location>
        <begin position="177"/>
        <end position="193"/>
    </location>
</feature>
<dbReference type="PROSITE" id="PS50995">
    <property type="entry name" value="HTH_MARR_2"/>
    <property type="match status" value="1"/>
</dbReference>
<keyword evidence="3" id="KW-0804">Transcription</keyword>
<dbReference type="Gene3D" id="1.10.10.10">
    <property type="entry name" value="Winged helix-like DNA-binding domain superfamily/Winged helix DNA-binding domain"/>
    <property type="match status" value="1"/>
</dbReference>
<dbReference type="PRINTS" id="PR00598">
    <property type="entry name" value="HTHMARR"/>
</dbReference>
<evidence type="ECO:0000256" key="2">
    <source>
        <dbReference type="ARBA" id="ARBA00023125"/>
    </source>
</evidence>
<dbReference type="RefSeq" id="WP_183775170.1">
    <property type="nucleotide sequence ID" value="NZ_JACIDK010000005.1"/>
</dbReference>
<evidence type="ECO:0000259" key="5">
    <source>
        <dbReference type="PROSITE" id="PS50995"/>
    </source>
</evidence>
<feature type="region of interest" description="Disordered" evidence="4">
    <location>
        <begin position="158"/>
        <end position="193"/>
    </location>
</feature>
<name>A0A840A2N4_9CAUL</name>
<dbReference type="InterPro" id="IPR000835">
    <property type="entry name" value="HTH_MarR-typ"/>
</dbReference>
<dbReference type="SMART" id="SM00347">
    <property type="entry name" value="HTH_MARR"/>
    <property type="match status" value="1"/>
</dbReference>
<evidence type="ECO:0000256" key="1">
    <source>
        <dbReference type="ARBA" id="ARBA00023015"/>
    </source>
</evidence>
<protein>
    <submittedName>
        <fullName evidence="6">DNA-binding MarR family transcriptional regulator</fullName>
    </submittedName>
</protein>
<sequence length="193" mass="20522">MAKSKSQDKKKGLPALEKSPSHLLHRALQLALDIYADEQGEGGVTQRQYAVLAAVEAYEGLTQTDLVRTTGIDRSTLADMVARMIVKGLLERQRSTADARANAVSLTEAGRLALAAAKPKMAAADARLLRLLSTAKREALTTGLRELIRAADEAAAAPVPIAAPAKKPKADKAEKPKKAKAGKPKKKKLKKAA</sequence>
<dbReference type="SUPFAM" id="SSF46785">
    <property type="entry name" value="Winged helix' DNA-binding domain"/>
    <property type="match status" value="1"/>
</dbReference>
<reference evidence="6 7" key="1">
    <citation type="submission" date="2020-08" db="EMBL/GenBank/DDBJ databases">
        <title>Genomic Encyclopedia of Type Strains, Phase IV (KMG-IV): sequencing the most valuable type-strain genomes for metagenomic binning, comparative biology and taxonomic classification.</title>
        <authorList>
            <person name="Goeker M."/>
        </authorList>
    </citation>
    <scope>NUCLEOTIDE SEQUENCE [LARGE SCALE GENOMIC DNA]</scope>
    <source>
        <strain evidence="6 7">DSM 21793</strain>
    </source>
</reference>
<dbReference type="PANTHER" id="PTHR42756">
    <property type="entry name" value="TRANSCRIPTIONAL REGULATOR, MARR"/>
    <property type="match status" value="1"/>
</dbReference>
<keyword evidence="1" id="KW-0805">Transcription regulation</keyword>
<dbReference type="GO" id="GO:0003677">
    <property type="term" value="F:DNA binding"/>
    <property type="evidence" value="ECO:0007669"/>
    <property type="project" value="UniProtKB-KW"/>
</dbReference>
<evidence type="ECO:0000313" key="6">
    <source>
        <dbReference type="EMBL" id="MBB3892574.1"/>
    </source>
</evidence>